<gene>
    <name evidence="2" type="ORF">CW354_09920</name>
</gene>
<dbReference type="EMBL" id="PJCH01000005">
    <property type="protein sequence ID" value="PQA88849.1"/>
    <property type="molecule type" value="Genomic_DNA"/>
</dbReference>
<evidence type="ECO:0000313" key="3">
    <source>
        <dbReference type="Proteomes" id="UP000239504"/>
    </source>
</evidence>
<dbReference type="CDD" id="cd02226">
    <property type="entry name" value="cupin_YdbB-like"/>
    <property type="match status" value="1"/>
</dbReference>
<feature type="domain" description="Cupin type-2" evidence="1">
    <location>
        <begin position="36"/>
        <end position="93"/>
    </location>
</feature>
<protein>
    <submittedName>
        <fullName evidence="2">Mannose-6-phosphate isomerase</fullName>
    </submittedName>
</protein>
<dbReference type="InterPro" id="IPR052044">
    <property type="entry name" value="PKS_Associated_Protein"/>
</dbReference>
<dbReference type="Pfam" id="PF07883">
    <property type="entry name" value="Cupin_2"/>
    <property type="match status" value="1"/>
</dbReference>
<proteinExistence type="predicted"/>
<dbReference type="Gene3D" id="2.60.120.10">
    <property type="entry name" value="Jelly Rolls"/>
    <property type="match status" value="1"/>
</dbReference>
<evidence type="ECO:0000259" key="1">
    <source>
        <dbReference type="Pfam" id="PF07883"/>
    </source>
</evidence>
<reference evidence="2 3" key="1">
    <citation type="submission" date="2017-12" db="EMBL/GenBank/DDBJ databases">
        <authorList>
            <person name="Hurst M.R.H."/>
        </authorList>
    </citation>
    <scope>NUCLEOTIDE SEQUENCE [LARGE SCALE GENOMIC DNA]</scope>
    <source>
        <strain evidence="2 3">SY-3-19</strain>
    </source>
</reference>
<dbReference type="Proteomes" id="UP000239504">
    <property type="component" value="Unassembled WGS sequence"/>
</dbReference>
<dbReference type="PANTHER" id="PTHR36114">
    <property type="entry name" value="16.7 KDA PROTEIN IN WHIE LOCUS"/>
    <property type="match status" value="1"/>
</dbReference>
<keyword evidence="2" id="KW-0413">Isomerase</keyword>
<name>A0A2S7K8R3_9PROT</name>
<evidence type="ECO:0000313" key="2">
    <source>
        <dbReference type="EMBL" id="PQA88849.1"/>
    </source>
</evidence>
<organism evidence="2 3">
    <name type="scientific">Hyphococcus luteus</name>
    <dbReference type="NCBI Taxonomy" id="2058213"/>
    <lineage>
        <taxon>Bacteria</taxon>
        <taxon>Pseudomonadati</taxon>
        <taxon>Pseudomonadota</taxon>
        <taxon>Alphaproteobacteria</taxon>
        <taxon>Parvularculales</taxon>
        <taxon>Parvularculaceae</taxon>
        <taxon>Hyphococcus</taxon>
    </lineage>
</organism>
<dbReference type="InterPro" id="IPR014710">
    <property type="entry name" value="RmlC-like_jellyroll"/>
</dbReference>
<sequence>MKKINIPAAFDRIDETWSPHIAARVNGQEVRLAKIDGAFEWHRHDGVEEAFFVVKGGFTMRFRAKDEQWDVAMEEGDFITVPAGVEHMPVAEEECWIMLIESAGALNTGEHVSARTRTDLPEL</sequence>
<dbReference type="SUPFAM" id="SSF51182">
    <property type="entry name" value="RmlC-like cupins"/>
    <property type="match status" value="1"/>
</dbReference>
<dbReference type="InterPro" id="IPR011051">
    <property type="entry name" value="RmlC_Cupin_sf"/>
</dbReference>
<dbReference type="AlphaFoldDB" id="A0A2S7K8R3"/>
<comment type="caution">
    <text evidence="2">The sequence shown here is derived from an EMBL/GenBank/DDBJ whole genome shotgun (WGS) entry which is preliminary data.</text>
</comment>
<dbReference type="PANTHER" id="PTHR36114:SF1">
    <property type="entry name" value="16.7 KDA PROTEIN IN WHIE LOCUS"/>
    <property type="match status" value="1"/>
</dbReference>
<dbReference type="InterPro" id="IPR013096">
    <property type="entry name" value="Cupin_2"/>
</dbReference>
<accession>A0A2S7K8R3</accession>
<dbReference type="GO" id="GO:0016853">
    <property type="term" value="F:isomerase activity"/>
    <property type="evidence" value="ECO:0007669"/>
    <property type="project" value="UniProtKB-KW"/>
</dbReference>
<dbReference type="OrthoDB" id="9794183at2"/>
<keyword evidence="3" id="KW-1185">Reference proteome</keyword>